<dbReference type="RefSeq" id="XP_013396024.1">
    <property type="nucleotide sequence ID" value="XM_013540570.1"/>
</dbReference>
<evidence type="ECO:0000256" key="12">
    <source>
        <dbReference type="ARBA" id="ARBA00071906"/>
    </source>
</evidence>
<evidence type="ECO:0000256" key="7">
    <source>
        <dbReference type="ARBA" id="ARBA00023136"/>
    </source>
</evidence>
<evidence type="ECO:0000259" key="18">
    <source>
        <dbReference type="Pfam" id="PF00685"/>
    </source>
</evidence>
<dbReference type="Proteomes" id="UP000085678">
    <property type="component" value="Unplaced"/>
</dbReference>
<dbReference type="RefSeq" id="XP_013396026.1">
    <property type="nucleotide sequence ID" value="XM_013540572.2"/>
</dbReference>
<keyword evidence="7 17" id="KW-0472">Membrane</keyword>
<dbReference type="OMA" id="TQIYFNK"/>
<evidence type="ECO:0000313" key="20">
    <source>
        <dbReference type="RefSeq" id="XP_013396019.1"/>
    </source>
</evidence>
<evidence type="ECO:0000313" key="22">
    <source>
        <dbReference type="RefSeq" id="XP_013396021.1"/>
    </source>
</evidence>
<evidence type="ECO:0000256" key="15">
    <source>
        <dbReference type="PIRSR" id="PIRSR637359-2"/>
    </source>
</evidence>
<feature type="binding site" evidence="15">
    <location>
        <position position="323"/>
    </location>
    <ligand>
        <name>3'-phosphoadenylyl sulfate</name>
        <dbReference type="ChEBI" id="CHEBI:58339"/>
    </ligand>
</feature>
<gene>
    <name evidence="20 21 22 23 24 25 26 27" type="primary">LOC106163084</name>
</gene>
<dbReference type="PANTHER" id="PTHR10605">
    <property type="entry name" value="HEPARAN SULFATE SULFOTRANSFERASE"/>
    <property type="match status" value="1"/>
</dbReference>
<evidence type="ECO:0000313" key="24">
    <source>
        <dbReference type="RefSeq" id="XP_013396023.1"/>
    </source>
</evidence>
<evidence type="ECO:0000256" key="3">
    <source>
        <dbReference type="ARBA" id="ARBA00022692"/>
    </source>
</evidence>
<feature type="active site" description="For sulfotransferase activity" evidence="14">
    <location>
        <position position="129"/>
    </location>
</feature>
<evidence type="ECO:0000256" key="2">
    <source>
        <dbReference type="ARBA" id="ARBA00022679"/>
    </source>
</evidence>
<dbReference type="GO" id="GO:0000139">
    <property type="term" value="C:Golgi membrane"/>
    <property type="evidence" value="ECO:0007669"/>
    <property type="project" value="UniProtKB-SubCell"/>
</dbReference>
<protein>
    <recommendedName>
        <fullName evidence="12">Heparan sulfate glucosamine 3-O-sulfotransferase 5</fullName>
        <ecNumber evidence="11">2.8.2.23</ecNumber>
    </recommendedName>
    <alternativeName>
        <fullName evidence="13">Heparan sulfate D-glucosaminyl 3-O-sulfotransferase 5</fullName>
    </alternativeName>
</protein>
<keyword evidence="9" id="KW-0325">Glycoprotein</keyword>
<dbReference type="SUPFAM" id="SSF52540">
    <property type="entry name" value="P-loop containing nucleoside triphosphate hydrolases"/>
    <property type="match status" value="1"/>
</dbReference>
<dbReference type="PANTHER" id="PTHR10605:SF65">
    <property type="entry name" value="GH20068P"/>
    <property type="match status" value="1"/>
</dbReference>
<feature type="binding site" evidence="15">
    <location>
        <begin position="338"/>
        <end position="342"/>
    </location>
    <ligand>
        <name>3'-phosphoadenylyl sulfate</name>
        <dbReference type="ChEBI" id="CHEBI:58339"/>
    </ligand>
</feature>
<dbReference type="RefSeq" id="XP_013396025.1">
    <property type="nucleotide sequence ID" value="XM_013540571.1"/>
</dbReference>
<evidence type="ECO:0000256" key="13">
    <source>
        <dbReference type="ARBA" id="ARBA00077477"/>
    </source>
</evidence>
<keyword evidence="4" id="KW-0735">Signal-anchor</keyword>
<dbReference type="GeneID" id="106163084"/>
<evidence type="ECO:0000256" key="8">
    <source>
        <dbReference type="ARBA" id="ARBA00023157"/>
    </source>
</evidence>
<dbReference type="Gene3D" id="3.40.50.300">
    <property type="entry name" value="P-loop containing nucleotide triphosphate hydrolases"/>
    <property type="match status" value="1"/>
</dbReference>
<evidence type="ECO:0000256" key="14">
    <source>
        <dbReference type="PIRSR" id="PIRSR637359-1"/>
    </source>
</evidence>
<evidence type="ECO:0000313" key="21">
    <source>
        <dbReference type="RefSeq" id="XP_013396020.1"/>
    </source>
</evidence>
<comment type="subcellular location">
    <subcellularLocation>
        <location evidence="1">Golgi apparatus membrane</location>
        <topology evidence="1">Single-pass type II membrane protein</topology>
    </subcellularLocation>
</comment>
<evidence type="ECO:0000256" key="10">
    <source>
        <dbReference type="ARBA" id="ARBA00052516"/>
    </source>
</evidence>
<accession>A0A1S3ICN9</accession>
<organism evidence="19 26">
    <name type="scientific">Lingula anatina</name>
    <name type="common">Brachiopod</name>
    <name type="synonym">Lingula unguis</name>
    <dbReference type="NCBI Taxonomy" id="7574"/>
    <lineage>
        <taxon>Eukaryota</taxon>
        <taxon>Metazoa</taxon>
        <taxon>Spiralia</taxon>
        <taxon>Lophotrochozoa</taxon>
        <taxon>Brachiopoda</taxon>
        <taxon>Linguliformea</taxon>
        <taxon>Lingulata</taxon>
        <taxon>Lingulida</taxon>
        <taxon>Linguloidea</taxon>
        <taxon>Lingulidae</taxon>
        <taxon>Lingula</taxon>
    </lineage>
</organism>
<dbReference type="OrthoDB" id="16988at2759"/>
<dbReference type="InterPro" id="IPR037359">
    <property type="entry name" value="NST/OST"/>
</dbReference>
<comment type="catalytic activity">
    <reaction evidence="10">
        <text>alpha-D-glucosaminyl-[heparan sulfate](n) + 3'-phosphoadenylyl sulfate = 3-sulfo-alpha-D-glucosaminyl-[heparan sulfate](n) + adenosine 3',5'-bisphosphate + H(+)</text>
        <dbReference type="Rhea" id="RHEA:15461"/>
        <dbReference type="Rhea" id="RHEA-COMP:9830"/>
        <dbReference type="Rhea" id="RHEA-COMP:9831"/>
        <dbReference type="ChEBI" id="CHEBI:15378"/>
        <dbReference type="ChEBI" id="CHEBI:58339"/>
        <dbReference type="ChEBI" id="CHEBI:58343"/>
        <dbReference type="ChEBI" id="CHEBI:58388"/>
        <dbReference type="ChEBI" id="CHEBI:70975"/>
        <dbReference type="EC" id="2.8.2.23"/>
    </reaction>
</comment>
<dbReference type="EC" id="2.8.2.23" evidence="11"/>
<dbReference type="RefSeq" id="XP_013396019.1">
    <property type="nucleotide sequence ID" value="XM_013540565.1"/>
</dbReference>
<keyword evidence="2" id="KW-0808">Transferase</keyword>
<keyword evidence="19" id="KW-1185">Reference proteome</keyword>
<dbReference type="InterPro" id="IPR027417">
    <property type="entry name" value="P-loop_NTPase"/>
</dbReference>
<dbReference type="FunFam" id="3.40.50.300:FF:000603">
    <property type="entry name" value="Sulfotransferase"/>
    <property type="match status" value="1"/>
</dbReference>
<feature type="binding site" evidence="15">
    <location>
        <begin position="129"/>
        <end position="133"/>
    </location>
    <ligand>
        <name>3'-phosphoadenylyl sulfate</name>
        <dbReference type="ChEBI" id="CHEBI:58339"/>
    </ligand>
</feature>
<keyword evidence="5 17" id="KW-1133">Transmembrane helix</keyword>
<dbReference type="AlphaFoldDB" id="A0A1S3ICN9"/>
<evidence type="ECO:0000313" key="26">
    <source>
        <dbReference type="RefSeq" id="XP_013396025.1"/>
    </source>
</evidence>
<dbReference type="STRING" id="7574.A0A1S3ICN9"/>
<evidence type="ECO:0000313" key="25">
    <source>
        <dbReference type="RefSeq" id="XP_013396024.1"/>
    </source>
</evidence>
<feature type="domain" description="Sulfotransferase" evidence="18">
    <location>
        <begin position="120"/>
        <end position="358"/>
    </location>
</feature>
<sequence length="377" mass="43355">MTASARPVKADIQYSPLHQPYVPAAASTNNSTSATGILGLWSKFCCSTMKTRMATASVIMVVLVCIFIAFSLVYSKPVNATLCAQPSQPASITRAPLQNMDLLFESKGRIRFKGTKRHLPQCIIIGVRKCGTRALLVFLNLHSHIQVAQEEVHFFDKDDNYDMGLEWYRKKMPYSFPNQVTVEKSPAYFITPEVPGRIYHMNSSAKLIVIFRDPTTRVISDYAQILDNKKAKGKAEDWPKFEDIVMNDDGSINTEYKAVRISIYHRHLRRWLEVFDLNQIHIVDGDKLITDPVSEISKIETFLGLDHQISEENLFFDRRKGFYCMRNKTEEKCLNETKGRKHPDIDDGVLKKLQNFFVPHNRKLFKMIGRKFDWPEP</sequence>
<keyword evidence="6" id="KW-0333">Golgi apparatus</keyword>
<keyword evidence="8 16" id="KW-1015">Disulfide bond</keyword>
<feature type="binding site" evidence="15">
    <location>
        <position position="220"/>
    </location>
    <ligand>
        <name>3'-phosphoadenylyl sulfate</name>
        <dbReference type="ChEBI" id="CHEBI:58339"/>
    </ligand>
</feature>
<dbReference type="RefSeq" id="XP_013396022.1">
    <property type="nucleotide sequence ID" value="XM_013540568.1"/>
</dbReference>
<dbReference type="InterPro" id="IPR000863">
    <property type="entry name" value="Sulfotransferase_dom"/>
</dbReference>
<feature type="disulfide bond" evidence="16">
    <location>
        <begin position="324"/>
        <end position="333"/>
    </location>
</feature>
<reference evidence="20 21" key="1">
    <citation type="submission" date="2025-04" db="UniProtKB">
        <authorList>
            <consortium name="RefSeq"/>
        </authorList>
    </citation>
    <scope>IDENTIFICATION</scope>
    <source>
        <tissue evidence="20 21">Gonads</tissue>
    </source>
</reference>
<evidence type="ECO:0000313" key="19">
    <source>
        <dbReference type="Proteomes" id="UP000085678"/>
    </source>
</evidence>
<evidence type="ECO:0000256" key="6">
    <source>
        <dbReference type="ARBA" id="ARBA00023034"/>
    </source>
</evidence>
<dbReference type="RefSeq" id="XP_013396020.1">
    <property type="nucleotide sequence ID" value="XM_013540566.1"/>
</dbReference>
<evidence type="ECO:0000313" key="27">
    <source>
        <dbReference type="RefSeq" id="XP_013396026.1"/>
    </source>
</evidence>
<proteinExistence type="predicted"/>
<dbReference type="Pfam" id="PF00685">
    <property type="entry name" value="Sulfotransfer_1"/>
    <property type="match status" value="1"/>
</dbReference>
<evidence type="ECO:0000256" key="17">
    <source>
        <dbReference type="SAM" id="Phobius"/>
    </source>
</evidence>
<dbReference type="RefSeq" id="XP_013396023.1">
    <property type="nucleotide sequence ID" value="XM_013540569.1"/>
</dbReference>
<evidence type="ECO:0000256" key="5">
    <source>
        <dbReference type="ARBA" id="ARBA00022989"/>
    </source>
</evidence>
<evidence type="ECO:0000256" key="9">
    <source>
        <dbReference type="ARBA" id="ARBA00023180"/>
    </source>
</evidence>
<dbReference type="GO" id="GO:0008467">
    <property type="term" value="F:[heparan sulfate]-glucosamine 3-sulfotransferase activity"/>
    <property type="evidence" value="ECO:0007669"/>
    <property type="project" value="UniProtKB-EC"/>
</dbReference>
<feature type="transmembrane region" description="Helical" evidence="17">
    <location>
        <begin position="53"/>
        <end position="74"/>
    </location>
</feature>
<dbReference type="RefSeq" id="XP_013396021.1">
    <property type="nucleotide sequence ID" value="XM_013540567.1"/>
</dbReference>
<keyword evidence="3 17" id="KW-0812">Transmembrane</keyword>
<dbReference type="KEGG" id="lak:106163084"/>
<name>A0A1S3ICN9_LINAN</name>
<evidence type="ECO:0000256" key="1">
    <source>
        <dbReference type="ARBA" id="ARBA00004323"/>
    </source>
</evidence>
<evidence type="ECO:0000256" key="4">
    <source>
        <dbReference type="ARBA" id="ARBA00022968"/>
    </source>
</evidence>
<evidence type="ECO:0000256" key="11">
    <source>
        <dbReference type="ARBA" id="ARBA00066719"/>
    </source>
</evidence>
<evidence type="ECO:0000256" key="16">
    <source>
        <dbReference type="PIRSR" id="PIRSR637359-3"/>
    </source>
</evidence>
<feature type="binding site" evidence="15">
    <location>
        <position position="212"/>
    </location>
    <ligand>
        <name>3'-phosphoadenylyl sulfate</name>
        <dbReference type="ChEBI" id="CHEBI:58339"/>
    </ligand>
</feature>
<evidence type="ECO:0000313" key="23">
    <source>
        <dbReference type="RefSeq" id="XP_013396022.1"/>
    </source>
</evidence>